<feature type="transmembrane region" description="Helical" evidence="6">
    <location>
        <begin position="110"/>
        <end position="133"/>
    </location>
</feature>
<feature type="transmembrane region" description="Helical" evidence="6">
    <location>
        <begin position="20"/>
        <end position="39"/>
    </location>
</feature>
<evidence type="ECO:0000256" key="4">
    <source>
        <dbReference type="ARBA" id="ARBA00022989"/>
    </source>
</evidence>
<comment type="subcellular location">
    <subcellularLocation>
        <location evidence="1">Membrane</location>
        <topology evidence="1">Multi-pass membrane protein</topology>
    </subcellularLocation>
</comment>
<dbReference type="Gene3D" id="1.20.1250.20">
    <property type="entry name" value="MFS general substrate transporter like domains"/>
    <property type="match status" value="1"/>
</dbReference>
<evidence type="ECO:0000256" key="6">
    <source>
        <dbReference type="SAM" id="Phobius"/>
    </source>
</evidence>
<dbReference type="SUPFAM" id="SSF103473">
    <property type="entry name" value="MFS general substrate transporter"/>
    <property type="match status" value="1"/>
</dbReference>
<gene>
    <name evidence="7" type="ORF">PQJ73_10440</name>
</gene>
<feature type="transmembrane region" description="Helical" evidence="6">
    <location>
        <begin position="225"/>
        <end position="249"/>
    </location>
</feature>
<evidence type="ECO:0000256" key="3">
    <source>
        <dbReference type="ARBA" id="ARBA00022692"/>
    </source>
</evidence>
<dbReference type="PANTHER" id="PTHR43385">
    <property type="entry name" value="RIBOFLAVIN TRANSPORTER RIBJ"/>
    <property type="match status" value="1"/>
</dbReference>
<evidence type="ECO:0000256" key="2">
    <source>
        <dbReference type="ARBA" id="ARBA00022448"/>
    </source>
</evidence>
<keyword evidence="2" id="KW-0813">Transport</keyword>
<sequence length="402" mass="40504">MPDIRTRLAGPLVEGPWRALPVLGVTQVLAWGALFYPPVLTVPLIAAERGWSLSFAMAGFSAALLAGGAVAPLVGRVIDRRGGHVAMTAGSLLGALGLVALAVAQHPAAYLAAWTVVGVAMAASLYDPAFATLGRLFGAAARRPITLLTFVGGLASTVSWPATRALCDGLGWQGCLIVYAALLAGVAAPLHAFALPRQPAAPAPAPARAAAAAPAAVYAPSGRPFLLVMAGFAAYAFVPSALSAHLIAILQRGGIDAATAVLIGMLFGPCQVLARVTEFAFGAREHPLSLARFAIALMVAAFVLIGTAGVSVAAAAAFYVMFGASNGLVTIARGTVPLALFGPAGIGTVIGRLAAPWLAMQAAAPLVVAVAAERGSDMAALTLVAVFAAVALACFVLVRRPV</sequence>
<protein>
    <submittedName>
        <fullName evidence="7">MFS transporter</fullName>
    </submittedName>
</protein>
<feature type="transmembrane region" description="Helical" evidence="6">
    <location>
        <begin position="378"/>
        <end position="398"/>
    </location>
</feature>
<evidence type="ECO:0000256" key="1">
    <source>
        <dbReference type="ARBA" id="ARBA00004141"/>
    </source>
</evidence>
<keyword evidence="3 6" id="KW-0812">Transmembrane</keyword>
<keyword evidence="4 6" id="KW-1133">Transmembrane helix</keyword>
<feature type="transmembrane region" description="Helical" evidence="6">
    <location>
        <begin position="51"/>
        <end position="73"/>
    </location>
</feature>
<keyword evidence="8" id="KW-1185">Reference proteome</keyword>
<reference evidence="7" key="2">
    <citation type="submission" date="2023-02" db="EMBL/GenBank/DDBJ databases">
        <authorList>
            <person name="Rayyan A."/>
            <person name="Meyer T."/>
            <person name="Kyndt J.A."/>
        </authorList>
    </citation>
    <scope>NUCLEOTIDE SEQUENCE</scope>
    <source>
        <strain evidence="7">DSM 9987</strain>
    </source>
</reference>
<evidence type="ECO:0000313" key="7">
    <source>
        <dbReference type="EMBL" id="MDC7786100.1"/>
    </source>
</evidence>
<feature type="transmembrane region" description="Helical" evidence="6">
    <location>
        <begin position="295"/>
        <end position="322"/>
    </location>
</feature>
<reference evidence="7" key="1">
    <citation type="journal article" date="2023" name="Microbiol Resour">
        <title>Genome Sequences of Rhodoplanes serenus and Two Thermotolerant Strains, Rhodoplanes tepidamans and 'Rhodoplanes cryptolactis,' Further Refine the Genus.</title>
        <authorList>
            <person name="Rayyan A.A."/>
            <person name="Kyndt J.A."/>
        </authorList>
    </citation>
    <scope>NUCLEOTIDE SEQUENCE</scope>
    <source>
        <strain evidence="7">DSM 9987</strain>
    </source>
</reference>
<dbReference type="PANTHER" id="PTHR43385:SF1">
    <property type="entry name" value="RIBOFLAVIN TRANSPORTER RIBJ"/>
    <property type="match status" value="1"/>
</dbReference>
<dbReference type="InterPro" id="IPR036259">
    <property type="entry name" value="MFS_trans_sf"/>
</dbReference>
<feature type="transmembrane region" description="Helical" evidence="6">
    <location>
        <begin position="145"/>
        <end position="163"/>
    </location>
</feature>
<evidence type="ECO:0000313" key="8">
    <source>
        <dbReference type="Proteomes" id="UP001165652"/>
    </source>
</evidence>
<comment type="caution">
    <text evidence="7">The sequence shown here is derived from an EMBL/GenBank/DDBJ whole genome shotgun (WGS) entry which is preliminary data.</text>
</comment>
<keyword evidence="5 6" id="KW-0472">Membrane</keyword>
<name>A0ABT5J8W4_RHOTP</name>
<feature type="transmembrane region" description="Helical" evidence="6">
    <location>
        <begin position="255"/>
        <end position="274"/>
    </location>
</feature>
<accession>A0ABT5J8W4</accession>
<dbReference type="InterPro" id="IPR052983">
    <property type="entry name" value="MFS_Riboflavin_Transporter"/>
</dbReference>
<evidence type="ECO:0000256" key="5">
    <source>
        <dbReference type="ARBA" id="ARBA00023136"/>
    </source>
</evidence>
<feature type="transmembrane region" description="Helical" evidence="6">
    <location>
        <begin position="85"/>
        <end position="104"/>
    </location>
</feature>
<dbReference type="EMBL" id="JAQQLI010000013">
    <property type="protein sequence ID" value="MDC7786100.1"/>
    <property type="molecule type" value="Genomic_DNA"/>
</dbReference>
<dbReference type="RefSeq" id="WP_272776946.1">
    <property type="nucleotide sequence ID" value="NZ_JAQQLI010000013.1"/>
</dbReference>
<dbReference type="Proteomes" id="UP001165652">
    <property type="component" value="Unassembled WGS sequence"/>
</dbReference>
<organism evidence="7 8">
    <name type="scientific">Rhodoplanes tepidamans</name>
    <name type="common">Rhodoplanes cryptolactis</name>
    <dbReference type="NCBI Taxonomy" id="200616"/>
    <lineage>
        <taxon>Bacteria</taxon>
        <taxon>Pseudomonadati</taxon>
        <taxon>Pseudomonadota</taxon>
        <taxon>Alphaproteobacteria</taxon>
        <taxon>Hyphomicrobiales</taxon>
        <taxon>Nitrobacteraceae</taxon>
        <taxon>Rhodoplanes</taxon>
    </lineage>
</organism>
<dbReference type="Pfam" id="PF07690">
    <property type="entry name" value="MFS_1"/>
    <property type="match status" value="1"/>
</dbReference>
<dbReference type="InterPro" id="IPR011701">
    <property type="entry name" value="MFS"/>
</dbReference>
<feature type="transmembrane region" description="Helical" evidence="6">
    <location>
        <begin position="169"/>
        <end position="190"/>
    </location>
</feature>
<proteinExistence type="predicted"/>